<keyword evidence="4" id="KW-1185">Reference proteome</keyword>
<dbReference type="AlphaFoldDB" id="A0AAD6SPB2"/>
<dbReference type="Proteomes" id="UP001218188">
    <property type="component" value="Unassembled WGS sequence"/>
</dbReference>
<name>A0AAD6SPB2_9AGAR</name>
<accession>A0AAD6SPB2</accession>
<feature type="compositionally biased region" description="Low complexity" evidence="1">
    <location>
        <begin position="144"/>
        <end position="155"/>
    </location>
</feature>
<protein>
    <submittedName>
        <fullName evidence="3">Uncharacterized protein</fullName>
    </submittedName>
</protein>
<evidence type="ECO:0000256" key="1">
    <source>
        <dbReference type="SAM" id="MobiDB-lite"/>
    </source>
</evidence>
<dbReference type="EMBL" id="JARJCM010000102">
    <property type="protein sequence ID" value="KAJ7029337.1"/>
    <property type="molecule type" value="Genomic_DNA"/>
</dbReference>
<proteinExistence type="predicted"/>
<keyword evidence="2" id="KW-0732">Signal</keyword>
<evidence type="ECO:0000256" key="2">
    <source>
        <dbReference type="SAM" id="SignalP"/>
    </source>
</evidence>
<evidence type="ECO:0000313" key="4">
    <source>
        <dbReference type="Proteomes" id="UP001218188"/>
    </source>
</evidence>
<gene>
    <name evidence="3" type="ORF">C8F04DRAFT_1187748</name>
</gene>
<organism evidence="3 4">
    <name type="scientific">Mycena alexandri</name>
    <dbReference type="NCBI Taxonomy" id="1745969"/>
    <lineage>
        <taxon>Eukaryota</taxon>
        <taxon>Fungi</taxon>
        <taxon>Dikarya</taxon>
        <taxon>Basidiomycota</taxon>
        <taxon>Agaricomycotina</taxon>
        <taxon>Agaricomycetes</taxon>
        <taxon>Agaricomycetidae</taxon>
        <taxon>Agaricales</taxon>
        <taxon>Marasmiineae</taxon>
        <taxon>Mycenaceae</taxon>
        <taxon>Mycena</taxon>
    </lineage>
</organism>
<reference evidence="3" key="1">
    <citation type="submission" date="2023-03" db="EMBL/GenBank/DDBJ databases">
        <title>Massive genome expansion in bonnet fungi (Mycena s.s.) driven by repeated elements and novel gene families across ecological guilds.</title>
        <authorList>
            <consortium name="Lawrence Berkeley National Laboratory"/>
            <person name="Harder C.B."/>
            <person name="Miyauchi S."/>
            <person name="Viragh M."/>
            <person name="Kuo A."/>
            <person name="Thoen E."/>
            <person name="Andreopoulos B."/>
            <person name="Lu D."/>
            <person name="Skrede I."/>
            <person name="Drula E."/>
            <person name="Henrissat B."/>
            <person name="Morin E."/>
            <person name="Kohler A."/>
            <person name="Barry K."/>
            <person name="LaButti K."/>
            <person name="Morin E."/>
            <person name="Salamov A."/>
            <person name="Lipzen A."/>
            <person name="Mereny Z."/>
            <person name="Hegedus B."/>
            <person name="Baldrian P."/>
            <person name="Stursova M."/>
            <person name="Weitz H."/>
            <person name="Taylor A."/>
            <person name="Grigoriev I.V."/>
            <person name="Nagy L.G."/>
            <person name="Martin F."/>
            <person name="Kauserud H."/>
        </authorList>
    </citation>
    <scope>NUCLEOTIDE SEQUENCE</scope>
    <source>
        <strain evidence="3">CBHHK200</strain>
    </source>
</reference>
<comment type="caution">
    <text evidence="3">The sequence shown here is derived from an EMBL/GenBank/DDBJ whole genome shotgun (WGS) entry which is preliminary data.</text>
</comment>
<feature type="chain" id="PRO_5042282461" evidence="2">
    <location>
        <begin position="20"/>
        <end position="203"/>
    </location>
</feature>
<feature type="signal peptide" evidence="2">
    <location>
        <begin position="1"/>
        <end position="19"/>
    </location>
</feature>
<feature type="region of interest" description="Disordered" evidence="1">
    <location>
        <begin position="140"/>
        <end position="167"/>
    </location>
</feature>
<evidence type="ECO:0000313" key="3">
    <source>
        <dbReference type="EMBL" id="KAJ7029337.1"/>
    </source>
</evidence>
<sequence length="203" mass="20514">MAPFHALCLGAIVLSYVAALETSLVVPRILGLTILGIDMAQGGRPGSFIKARLQGHGGTKKEAFQSCFLGTATLVEGADYASFTYIVAEPNETLIIDGDGCSLGAGHAVCVDAESGDEGAMTVTETETAFGVQIAATVVPTSPPSGARSGPSAGAKNSGPTSGNVNAVEMGSFRPSSNKAMLRSGISIPTVENHEGAVAARCD</sequence>